<keyword evidence="1" id="KW-0732">Signal</keyword>
<keyword evidence="3" id="KW-1185">Reference proteome</keyword>
<proteinExistence type="predicted"/>
<feature type="signal peptide" evidence="1">
    <location>
        <begin position="1"/>
        <end position="20"/>
    </location>
</feature>
<evidence type="ECO:0000256" key="1">
    <source>
        <dbReference type="SAM" id="SignalP"/>
    </source>
</evidence>
<accession>A0A7Y8Y4F5</accession>
<comment type="caution">
    <text evidence="2">The sequence shown here is derived from an EMBL/GenBank/DDBJ whole genome shotgun (WGS) entry which is preliminary data.</text>
</comment>
<dbReference type="AlphaFoldDB" id="A0A7Y8Y4F5"/>
<dbReference type="EMBL" id="JACBJI010000007">
    <property type="protein sequence ID" value="NYA72246.1"/>
    <property type="molecule type" value="Genomic_DNA"/>
</dbReference>
<evidence type="ECO:0000313" key="3">
    <source>
        <dbReference type="Proteomes" id="UP000535020"/>
    </source>
</evidence>
<reference evidence="2 3" key="1">
    <citation type="submission" date="2020-07" db="EMBL/GenBank/DDBJ databases">
        <authorList>
            <person name="Sun Q."/>
        </authorList>
    </citation>
    <scope>NUCLEOTIDE SEQUENCE [LARGE SCALE GENOMIC DNA]</scope>
    <source>
        <strain evidence="2 3">MAH-1</strain>
    </source>
</reference>
<sequence>MRKLIFIPMLLLLFTNCVSTKDTIMNINDSAPAPKLKGDAFEVTEFSTDPKYGYDPDYPINVFYKTSKNETINAERYLRALSGPNGEKLFFKKVDSCCPFTSTHSDMGAGFIDIYELTWVGQGKRVRLYINSYAKGEIKVPMGLGLKK</sequence>
<feature type="chain" id="PRO_5031082702" evidence="1">
    <location>
        <begin position="21"/>
        <end position="148"/>
    </location>
</feature>
<gene>
    <name evidence="2" type="ORF">HZF10_15055</name>
</gene>
<name>A0A7Y8Y4F5_9FLAO</name>
<organism evidence="2 3">
    <name type="scientific">Flavobacterium agri</name>
    <dbReference type="NCBI Taxonomy" id="2743471"/>
    <lineage>
        <taxon>Bacteria</taxon>
        <taxon>Pseudomonadati</taxon>
        <taxon>Bacteroidota</taxon>
        <taxon>Flavobacteriia</taxon>
        <taxon>Flavobacteriales</taxon>
        <taxon>Flavobacteriaceae</taxon>
        <taxon>Flavobacterium</taxon>
    </lineage>
</organism>
<dbReference type="RefSeq" id="WP_176007051.1">
    <property type="nucleotide sequence ID" value="NZ_JABWMI010000018.1"/>
</dbReference>
<protein>
    <submittedName>
        <fullName evidence="2">2-dehydro-3-deoxyphosphooctonate aldolase</fullName>
    </submittedName>
</protein>
<evidence type="ECO:0000313" key="2">
    <source>
        <dbReference type="EMBL" id="NYA72246.1"/>
    </source>
</evidence>
<dbReference type="Proteomes" id="UP000535020">
    <property type="component" value="Unassembled WGS sequence"/>
</dbReference>